<dbReference type="FunFam" id="3.50.50.60:FF:000203">
    <property type="entry name" value="Related to sulfide:quinone oxidoreductase, mitochondrial"/>
    <property type="match status" value="1"/>
</dbReference>
<dbReference type="InterPro" id="IPR010730">
    <property type="entry name" value="HET"/>
</dbReference>
<accession>A0A8H4N850</accession>
<dbReference type="PANTHER" id="PTHR10632:SF2">
    <property type="entry name" value="SULFIDE:QUINONE OXIDOREDUCTASE, MITOCHONDRIAL"/>
    <property type="match status" value="1"/>
</dbReference>
<dbReference type="InterPro" id="IPR015904">
    <property type="entry name" value="Sulphide_quinone_reductase"/>
</dbReference>
<dbReference type="InterPro" id="IPR036188">
    <property type="entry name" value="FAD/NAD-bd_sf"/>
</dbReference>
<dbReference type="GO" id="GO:0070224">
    <property type="term" value="F:sulfide:quinone oxidoreductase activity"/>
    <property type="evidence" value="ECO:0007669"/>
    <property type="project" value="TreeGrafter"/>
</dbReference>
<dbReference type="AlphaFoldDB" id="A0A8H4N850"/>
<evidence type="ECO:0000259" key="2">
    <source>
        <dbReference type="Pfam" id="PF07992"/>
    </source>
</evidence>
<dbReference type="GO" id="GO:0005739">
    <property type="term" value="C:mitochondrion"/>
    <property type="evidence" value="ECO:0007669"/>
    <property type="project" value="TreeGrafter"/>
</dbReference>
<dbReference type="Pfam" id="PF06985">
    <property type="entry name" value="HET"/>
    <property type="match status" value="1"/>
</dbReference>
<dbReference type="Pfam" id="PF07992">
    <property type="entry name" value="Pyr_redox_2"/>
    <property type="match status" value="1"/>
</dbReference>
<evidence type="ECO:0000259" key="1">
    <source>
        <dbReference type="Pfam" id="PF06985"/>
    </source>
</evidence>
<gene>
    <name evidence="3" type="ORF">GTA08_BOTSDO11894</name>
</gene>
<reference evidence="3" key="1">
    <citation type="submission" date="2020-04" db="EMBL/GenBank/DDBJ databases">
        <title>Genome Assembly and Annotation of Botryosphaeria dothidea sdau 11-99, a Latent Pathogen of Apple Fruit Ring Rot in China.</title>
        <authorList>
            <person name="Yu C."/>
            <person name="Diao Y."/>
            <person name="Lu Q."/>
            <person name="Zhao J."/>
            <person name="Cui S."/>
            <person name="Peng C."/>
            <person name="He B."/>
            <person name="Liu H."/>
        </authorList>
    </citation>
    <scope>NUCLEOTIDE SEQUENCE [LARGE SCALE GENOMIC DNA]</scope>
    <source>
        <strain evidence="3">Sdau11-99</strain>
    </source>
</reference>
<proteinExistence type="predicted"/>
<feature type="domain" description="Heterokaryon incompatibility" evidence="1">
    <location>
        <begin position="111"/>
        <end position="239"/>
    </location>
</feature>
<dbReference type="OrthoDB" id="5376590at2759"/>
<evidence type="ECO:0000313" key="3">
    <source>
        <dbReference type="EMBL" id="KAF4312610.1"/>
    </source>
</evidence>
<organism evidence="3 4">
    <name type="scientific">Botryosphaeria dothidea</name>
    <dbReference type="NCBI Taxonomy" id="55169"/>
    <lineage>
        <taxon>Eukaryota</taxon>
        <taxon>Fungi</taxon>
        <taxon>Dikarya</taxon>
        <taxon>Ascomycota</taxon>
        <taxon>Pezizomycotina</taxon>
        <taxon>Dothideomycetes</taxon>
        <taxon>Dothideomycetes incertae sedis</taxon>
        <taxon>Botryosphaeriales</taxon>
        <taxon>Botryosphaeriaceae</taxon>
        <taxon>Botryosphaeria</taxon>
    </lineage>
</organism>
<dbReference type="SUPFAM" id="SSF51905">
    <property type="entry name" value="FAD/NAD(P)-binding domain"/>
    <property type="match status" value="2"/>
</dbReference>
<sequence>MSKRDGDKLGTFLLEKACEDEEISKIPETNYQGSPEVVETANKWLDRCKCYEDRESGDKGFLPQRLLDLRDYIPANVKGPTGGEGTETSEKLVYLVEKTQLHDIPAIDRQYVTLSYCWGAAKREREEHRGHQNLRLREDNIDDLHRGFKVSELPLTLQNAIDFASRLAHGIRYIWIDALCIIQSGDQQNADWLGQSSEMDQIYGNSFLNISATAAENSDEGMYRWRQPKDLWEKKMKIKLHGIPGIQAGKDRFQVCRVTDATFWDRYHIAYGEITDKDILIKVVEVAIVRPRKDNPYGLVKEGCYLRIEENLRRIILEKLRRKTGNLCGWRLASRPSNEKQHINVYLDSPQADADVSGGYTSIYYMPVAKGYRKDPENSQYLFCLLLKEFKDEKWGKGTFKRVGVAKLSAHTDMKAQDQMLELSDEPEEVVVIGGGSAGLAISHQLLRSGKFAQDNIAVIDPAEWHHYQPGWTLVGGGLKNKEELRRPLKSLIDPKLRFYNESVGTFSPEDNLVTLANGDKVNYEQLVVAPGISVNFDSIKGLPEALANPDSLVSSIYGYDYCDKVFRTWQKLQKGNAIFTAPSGVIKCAGAPQKAMWLALDHWKRAGLYNPSNPSASPIKISFATGLPVMFGVPKYSAKLEQLRKERGVEGLFQHDLVAIDGNQATFARPDGQEQVTKKFDLLHVVPKMGPYAFVKNSALADGAGFVDVDNGTTRHKKYPNVWSAGDASSLPTSKTAAAVTAETPVLVRNMLQSMEGKEIDATYDGYTSCPLLTEYGKVLLAEFKYGGVPKETFANVLGDQATPRRAFYHLKKDFFPWVYYKSMVKGTWGGPKGWRT</sequence>
<dbReference type="GO" id="GO:0070221">
    <property type="term" value="P:sulfide oxidation, using sulfide:quinone oxidoreductase"/>
    <property type="evidence" value="ECO:0007669"/>
    <property type="project" value="TreeGrafter"/>
</dbReference>
<evidence type="ECO:0000313" key="4">
    <source>
        <dbReference type="Proteomes" id="UP000572817"/>
    </source>
</evidence>
<dbReference type="EMBL" id="WWBZ02000002">
    <property type="protein sequence ID" value="KAF4312610.1"/>
    <property type="molecule type" value="Genomic_DNA"/>
</dbReference>
<dbReference type="Gene3D" id="3.50.50.60">
    <property type="entry name" value="FAD/NAD(P)-binding domain"/>
    <property type="match status" value="2"/>
</dbReference>
<protein>
    <submittedName>
        <fullName evidence="3">Sulfide quinone-reductase</fullName>
    </submittedName>
</protein>
<dbReference type="Proteomes" id="UP000572817">
    <property type="component" value="Unassembled WGS sequence"/>
</dbReference>
<comment type="caution">
    <text evidence="3">The sequence shown here is derived from an EMBL/GenBank/DDBJ whole genome shotgun (WGS) entry which is preliminary data.</text>
</comment>
<feature type="domain" description="FAD/NAD(P)-binding" evidence="2">
    <location>
        <begin position="429"/>
        <end position="543"/>
    </location>
</feature>
<dbReference type="PANTHER" id="PTHR10632">
    <property type="entry name" value="SULFIDE:QUINONE OXIDOREDUCTASE"/>
    <property type="match status" value="1"/>
</dbReference>
<keyword evidence="4" id="KW-1185">Reference proteome</keyword>
<name>A0A8H4N850_9PEZI</name>
<dbReference type="GO" id="GO:0071949">
    <property type="term" value="F:FAD binding"/>
    <property type="evidence" value="ECO:0007669"/>
    <property type="project" value="TreeGrafter"/>
</dbReference>
<dbReference type="InterPro" id="IPR023753">
    <property type="entry name" value="FAD/NAD-binding_dom"/>
</dbReference>